<evidence type="ECO:0000313" key="2">
    <source>
        <dbReference type="Proteomes" id="UP000515856"/>
    </source>
</evidence>
<reference evidence="1 2" key="1">
    <citation type="submission" date="2020-08" db="EMBL/GenBank/DDBJ databases">
        <authorList>
            <person name="Liu C."/>
            <person name="Sun Q."/>
        </authorList>
    </citation>
    <scope>NUCLEOTIDE SEQUENCE [LARGE SCALE GENOMIC DNA]</scope>
    <source>
        <strain evidence="1 2">NSJ-61</strain>
    </source>
</reference>
<evidence type="ECO:0000313" key="1">
    <source>
        <dbReference type="EMBL" id="QNM12764.1"/>
    </source>
</evidence>
<dbReference type="EMBL" id="CP060636">
    <property type="protein sequence ID" value="QNM12764.1"/>
    <property type="molecule type" value="Genomic_DNA"/>
</dbReference>
<accession>A0A7G9GPN2</accession>
<dbReference type="KEGG" id="ehn:H9Q80_02095"/>
<proteinExistence type="predicted"/>
<dbReference type="Proteomes" id="UP000515856">
    <property type="component" value="Chromosome"/>
</dbReference>
<protein>
    <submittedName>
        <fullName evidence="1">Uncharacterized protein</fullName>
    </submittedName>
</protein>
<keyword evidence="2" id="KW-1185">Reference proteome</keyword>
<sequence length="53" mass="6016">MDKDITGIQPRVREELETLNEKMNVNIETLAEDADLLTVIKKINELITTFKGA</sequence>
<organism evidence="1 2">
    <name type="scientific">[Eubacterium] hominis</name>
    <dbReference type="NCBI Taxonomy" id="2764325"/>
    <lineage>
        <taxon>Bacteria</taxon>
        <taxon>Bacillati</taxon>
        <taxon>Bacillota</taxon>
        <taxon>Erysipelotrichia</taxon>
        <taxon>Erysipelotrichales</taxon>
        <taxon>Erysipelotrichaceae</taxon>
        <taxon>Amedibacillus</taxon>
    </lineage>
</organism>
<name>A0A7G9GPN2_9FIRM</name>
<dbReference type="AlphaFoldDB" id="A0A7G9GPN2"/>
<dbReference type="RefSeq" id="WP_158552347.1">
    <property type="nucleotide sequence ID" value="NZ_CP060636.1"/>
</dbReference>
<gene>
    <name evidence="1" type="ORF">H9Q80_02095</name>
</gene>